<reference evidence="1" key="1">
    <citation type="journal article" date="2020" name="mSystems">
        <title>Genome- and Community-Level Interaction Insights into Carbon Utilization and Element Cycling Functions of Hydrothermarchaeota in Hydrothermal Sediment.</title>
        <authorList>
            <person name="Zhou Z."/>
            <person name="Liu Y."/>
            <person name="Xu W."/>
            <person name="Pan J."/>
            <person name="Luo Z.H."/>
            <person name="Li M."/>
        </authorList>
    </citation>
    <scope>NUCLEOTIDE SEQUENCE [LARGE SCALE GENOMIC DNA]</scope>
    <source>
        <strain evidence="1">SpSt-192</strain>
    </source>
</reference>
<sequence>MTKEHEIPAFLAETPVVIVDGREYRLRRLGVLDTFRLARILATGAARLGSELSRYELTPETVVMLLVAGVPYAEREALELLASILGVEPRELADPELFPMHALIDIGQALSEHPDLKAFFEKFTHLLSDPRLRAFTGRSTAS</sequence>
<name>A0A7C3A832_9BACT</name>
<organism evidence="1">
    <name type="scientific">Thermorudis sp</name>
    <dbReference type="NCBI Taxonomy" id="1969470"/>
    <lineage>
        <taxon>Bacteria</taxon>
        <taxon>Pseudomonadati</taxon>
        <taxon>Thermomicrobiota</taxon>
        <taxon>Thermomicrobia</taxon>
        <taxon>Thermomicrobia incertae sedis</taxon>
        <taxon>Thermorudis</taxon>
    </lineage>
</organism>
<dbReference type="AlphaFoldDB" id="A0A7C3A832"/>
<protein>
    <submittedName>
        <fullName evidence="1">Uncharacterized protein</fullName>
    </submittedName>
</protein>
<evidence type="ECO:0000313" key="1">
    <source>
        <dbReference type="EMBL" id="HEX70652.1"/>
    </source>
</evidence>
<comment type="caution">
    <text evidence="1">The sequence shown here is derived from an EMBL/GenBank/DDBJ whole genome shotgun (WGS) entry which is preliminary data.</text>
</comment>
<proteinExistence type="predicted"/>
<gene>
    <name evidence="1" type="ORF">ENP13_05345</name>
</gene>
<accession>A0A7C3A832</accession>
<dbReference type="EMBL" id="DSID01000402">
    <property type="protein sequence ID" value="HEX70652.1"/>
    <property type="molecule type" value="Genomic_DNA"/>
</dbReference>